<proteinExistence type="predicted"/>
<dbReference type="InterPro" id="IPR048365">
    <property type="entry name" value="TNP-like_RNaseH_N"/>
</dbReference>
<dbReference type="AlphaFoldDB" id="A0A2H1VU46"/>
<dbReference type="InterPro" id="IPR048366">
    <property type="entry name" value="TNP-like_GBD"/>
</dbReference>
<accession>A0A2H1VU46</accession>
<dbReference type="Pfam" id="PF21788">
    <property type="entry name" value="TNP-like_GBD"/>
    <property type="match status" value="1"/>
</dbReference>
<protein>
    <submittedName>
        <fullName evidence="3">SFRICE_022106</fullName>
    </submittedName>
</protein>
<gene>
    <name evidence="3" type="ORF">SFRICE_022106</name>
</gene>
<reference evidence="3" key="1">
    <citation type="submission" date="2016-07" db="EMBL/GenBank/DDBJ databases">
        <authorList>
            <person name="Bretaudeau A."/>
        </authorList>
    </citation>
    <scope>NUCLEOTIDE SEQUENCE</scope>
    <source>
        <strain evidence="3">Rice</strain>
        <tissue evidence="3">Whole body</tissue>
    </source>
</reference>
<evidence type="ECO:0000313" key="3">
    <source>
        <dbReference type="EMBL" id="SOQ44357.1"/>
    </source>
</evidence>
<dbReference type="Pfam" id="PF21787">
    <property type="entry name" value="TNP-like_RNaseH_N"/>
    <property type="match status" value="1"/>
</dbReference>
<organism evidence="3">
    <name type="scientific">Spodoptera frugiperda</name>
    <name type="common">Fall armyworm</name>
    <dbReference type="NCBI Taxonomy" id="7108"/>
    <lineage>
        <taxon>Eukaryota</taxon>
        <taxon>Metazoa</taxon>
        <taxon>Ecdysozoa</taxon>
        <taxon>Arthropoda</taxon>
        <taxon>Hexapoda</taxon>
        <taxon>Insecta</taxon>
        <taxon>Pterygota</taxon>
        <taxon>Neoptera</taxon>
        <taxon>Endopterygota</taxon>
        <taxon>Lepidoptera</taxon>
        <taxon>Glossata</taxon>
        <taxon>Ditrysia</taxon>
        <taxon>Noctuoidea</taxon>
        <taxon>Noctuidae</taxon>
        <taxon>Amphipyrinae</taxon>
        <taxon>Spodoptera</taxon>
    </lineage>
</organism>
<feature type="domain" description="Transposable element P transposase-like RNase H" evidence="1">
    <location>
        <begin position="1"/>
        <end position="42"/>
    </location>
</feature>
<evidence type="ECO:0000259" key="2">
    <source>
        <dbReference type="Pfam" id="PF21788"/>
    </source>
</evidence>
<name>A0A2H1VU46_SPOFR</name>
<feature type="domain" description="Transposable element P transposase-like GTP-binding insertion" evidence="2">
    <location>
        <begin position="80"/>
        <end position="175"/>
    </location>
</feature>
<sequence length="200" mass="23670">MVKGIRKNFKQPVAYFFTNTLNKTELKNIIKEIISSVNVSAINSLIQDTRETYLRENKEWDKHIFEINNSKILPLYDMPHLLKGLRINLLSKNLQYCDENDNNKTKIVKWEYFQMLYQADKSYGEMRLYQKLTENQVNPDKINKMRVKLAAQLFSHSVAVAAEHLMSQLQQHDCTEWKGVQGRHKKRFPPLCFGRKLLKH</sequence>
<dbReference type="EMBL" id="ODYU01004462">
    <property type="protein sequence ID" value="SOQ44357.1"/>
    <property type="molecule type" value="Genomic_DNA"/>
</dbReference>
<evidence type="ECO:0000259" key="1">
    <source>
        <dbReference type="Pfam" id="PF21787"/>
    </source>
</evidence>